<dbReference type="InterPro" id="IPR000182">
    <property type="entry name" value="GNAT_dom"/>
</dbReference>
<dbReference type="PANTHER" id="PTHR45896:SF1">
    <property type="entry name" value="N-ALPHA-ACETYLTRANSFERASE 30"/>
    <property type="match status" value="1"/>
</dbReference>
<evidence type="ECO:0000256" key="1">
    <source>
        <dbReference type="ARBA" id="ARBA00022679"/>
    </source>
</evidence>
<evidence type="ECO:0000313" key="6">
    <source>
        <dbReference type="Proteomes" id="UP000054560"/>
    </source>
</evidence>
<gene>
    <name evidence="5" type="ORF">SARC_02396</name>
</gene>
<feature type="domain" description="N-acetyltransferase" evidence="4">
    <location>
        <begin position="61"/>
        <end position="208"/>
    </location>
</feature>
<dbReference type="InterPro" id="IPR016181">
    <property type="entry name" value="Acyl_CoA_acyltransferase"/>
</dbReference>
<organism evidence="5 6">
    <name type="scientific">Sphaeroforma arctica JP610</name>
    <dbReference type="NCBI Taxonomy" id="667725"/>
    <lineage>
        <taxon>Eukaryota</taxon>
        <taxon>Ichthyosporea</taxon>
        <taxon>Ichthyophonida</taxon>
        <taxon>Sphaeroforma</taxon>
    </lineage>
</organism>
<reference evidence="5 6" key="1">
    <citation type="submission" date="2011-02" db="EMBL/GenBank/DDBJ databases">
        <title>The Genome Sequence of Sphaeroforma arctica JP610.</title>
        <authorList>
            <consortium name="The Broad Institute Genome Sequencing Platform"/>
            <person name="Russ C."/>
            <person name="Cuomo C."/>
            <person name="Young S.K."/>
            <person name="Zeng Q."/>
            <person name="Gargeya S."/>
            <person name="Alvarado L."/>
            <person name="Berlin A."/>
            <person name="Chapman S.B."/>
            <person name="Chen Z."/>
            <person name="Freedman E."/>
            <person name="Gellesch M."/>
            <person name="Goldberg J."/>
            <person name="Griggs A."/>
            <person name="Gujja S."/>
            <person name="Heilman E."/>
            <person name="Heiman D."/>
            <person name="Howarth C."/>
            <person name="Mehta T."/>
            <person name="Neiman D."/>
            <person name="Pearson M."/>
            <person name="Roberts A."/>
            <person name="Saif S."/>
            <person name="Shea T."/>
            <person name="Shenoy N."/>
            <person name="Sisk P."/>
            <person name="Stolte C."/>
            <person name="Sykes S."/>
            <person name="White J."/>
            <person name="Yandava C."/>
            <person name="Burger G."/>
            <person name="Gray M.W."/>
            <person name="Holland P.W.H."/>
            <person name="King N."/>
            <person name="Lang F.B.F."/>
            <person name="Roger A.J."/>
            <person name="Ruiz-Trillo I."/>
            <person name="Haas B."/>
            <person name="Nusbaum C."/>
            <person name="Birren B."/>
        </authorList>
    </citation>
    <scope>NUCLEOTIDE SEQUENCE [LARGE SCALE GENOMIC DNA]</scope>
    <source>
        <strain evidence="5 6">JP610</strain>
    </source>
</reference>
<keyword evidence="1" id="KW-0808">Transferase</keyword>
<dbReference type="CDD" id="cd04301">
    <property type="entry name" value="NAT_SF"/>
    <property type="match status" value="1"/>
</dbReference>
<dbReference type="Pfam" id="PF00583">
    <property type="entry name" value="Acetyltransf_1"/>
    <property type="match status" value="1"/>
</dbReference>
<dbReference type="InterPro" id="IPR044542">
    <property type="entry name" value="NAA30-like"/>
</dbReference>
<dbReference type="PANTHER" id="PTHR45896">
    <property type="entry name" value="N-ALPHA-ACETYLTRANSFERASE 30"/>
    <property type="match status" value="1"/>
</dbReference>
<accession>A0A0L0G982</accession>
<keyword evidence="2" id="KW-0012">Acyltransferase</keyword>
<evidence type="ECO:0000313" key="5">
    <source>
        <dbReference type="EMBL" id="KNC85446.1"/>
    </source>
</evidence>
<dbReference type="SUPFAM" id="SSF55729">
    <property type="entry name" value="Acyl-CoA N-acyltransferases (Nat)"/>
    <property type="match status" value="1"/>
</dbReference>
<comment type="similarity">
    <text evidence="3">Belongs to the acetyltransferase family. MAK3 subfamily.</text>
</comment>
<dbReference type="OrthoDB" id="249099at2759"/>
<evidence type="ECO:0000256" key="3">
    <source>
        <dbReference type="ARBA" id="ARBA00024025"/>
    </source>
</evidence>
<dbReference type="PROSITE" id="PS51186">
    <property type="entry name" value="GNAT"/>
    <property type="match status" value="1"/>
</dbReference>
<dbReference type="Proteomes" id="UP000054560">
    <property type="component" value="Unassembled WGS sequence"/>
</dbReference>
<dbReference type="GO" id="GO:0031417">
    <property type="term" value="C:NatC complex"/>
    <property type="evidence" value="ECO:0007669"/>
    <property type="project" value="TreeGrafter"/>
</dbReference>
<dbReference type="GeneID" id="25902900"/>
<evidence type="ECO:0000259" key="4">
    <source>
        <dbReference type="PROSITE" id="PS51186"/>
    </source>
</evidence>
<dbReference type="RefSeq" id="XP_014159348.1">
    <property type="nucleotide sequence ID" value="XM_014303873.1"/>
</dbReference>
<dbReference type="EMBL" id="KQ241702">
    <property type="protein sequence ID" value="KNC85446.1"/>
    <property type="molecule type" value="Genomic_DNA"/>
</dbReference>
<dbReference type="GO" id="GO:0004596">
    <property type="term" value="F:protein-N-terminal amino-acid acetyltransferase activity"/>
    <property type="evidence" value="ECO:0007669"/>
    <property type="project" value="InterPro"/>
</dbReference>
<dbReference type="AlphaFoldDB" id="A0A0L0G982"/>
<evidence type="ECO:0000256" key="2">
    <source>
        <dbReference type="ARBA" id="ARBA00023315"/>
    </source>
</evidence>
<dbReference type="STRING" id="667725.A0A0L0G982"/>
<keyword evidence="6" id="KW-1185">Reference proteome</keyword>
<protein>
    <recommendedName>
        <fullName evidence="4">N-acetyltransferase domain-containing protein</fullName>
    </recommendedName>
</protein>
<proteinExistence type="inferred from homology"/>
<dbReference type="Gene3D" id="3.40.630.30">
    <property type="match status" value="1"/>
</dbReference>
<sequence>MMLVENDPPSDNKTSNPSMDIGAVSQAEYADSSLAETIPVGKYEAVLKDVMKEFDMPENILLLRYEGEQHLPYISNLITKDLSEPYSVYTYRYFVATWPQYSLRLMDKDECIGCIVAKLEYHKSAYRGYIAMLAVDKRFRGRKYGTALVVAIIRLMQLSMCDEVVLETEASNSGALRLYSQLGFVKHKRLNGYYLNGVDAFRLKLWLR</sequence>
<name>A0A0L0G982_9EUKA</name>
<dbReference type="eggNOG" id="KOG3139">
    <property type="taxonomic scope" value="Eukaryota"/>
</dbReference>